<dbReference type="UniPathway" id="UPA00219"/>
<keyword evidence="4 15" id="KW-0479">Metal-binding</keyword>
<dbReference type="NCBIfam" id="TIGR01205">
    <property type="entry name" value="D_ala_D_alaTIGR"/>
    <property type="match status" value="1"/>
</dbReference>
<keyword evidence="12" id="KW-0963">Cytoplasm</keyword>
<dbReference type="Gene3D" id="3.30.470.20">
    <property type="entry name" value="ATP-grasp fold, B domain"/>
    <property type="match status" value="1"/>
</dbReference>
<dbReference type="GO" id="GO:0046872">
    <property type="term" value="F:metal ion binding"/>
    <property type="evidence" value="ECO:0007669"/>
    <property type="project" value="UniProtKB-KW"/>
</dbReference>
<gene>
    <name evidence="12" type="primary">ddl</name>
    <name evidence="18" type="ORF">MICH65_0741</name>
</gene>
<comment type="pathway">
    <text evidence="12">Cell wall biogenesis; peptidoglycan biosynthesis.</text>
</comment>
<dbReference type="Gene3D" id="3.40.50.20">
    <property type="match status" value="1"/>
</dbReference>
<dbReference type="RefSeq" id="WP_161932089.1">
    <property type="nucleotide sequence ID" value="NZ_CP047901.1"/>
</dbReference>
<keyword evidence="11 12" id="KW-0961">Cell wall biogenesis/degradation</keyword>
<dbReference type="InterPro" id="IPR011761">
    <property type="entry name" value="ATP-grasp"/>
</dbReference>
<organism evidence="18 19">
    <name type="scientific">Candidatus Chazhemtobacterium aquaticus</name>
    <dbReference type="NCBI Taxonomy" id="2715735"/>
    <lineage>
        <taxon>Bacteria</taxon>
        <taxon>Candidatus Chazhemtobacteraceae</taxon>
        <taxon>Candidatus Chazhemtobacterium</taxon>
    </lineage>
</organism>
<evidence type="ECO:0000256" key="15">
    <source>
        <dbReference type="PIRSR" id="PIRSR039102-3"/>
    </source>
</evidence>
<evidence type="ECO:0000313" key="18">
    <source>
        <dbReference type="EMBL" id="QHO63722.1"/>
    </source>
</evidence>
<dbReference type="InterPro" id="IPR005905">
    <property type="entry name" value="D_ala_D_ala"/>
</dbReference>
<keyword evidence="3 12" id="KW-0436">Ligase</keyword>
<dbReference type="PROSITE" id="PS00844">
    <property type="entry name" value="DALA_DALA_LIGASE_2"/>
    <property type="match status" value="1"/>
</dbReference>
<feature type="binding site" evidence="14">
    <location>
        <begin position="184"/>
        <end position="186"/>
    </location>
    <ligand>
        <name>ATP</name>
        <dbReference type="ChEBI" id="CHEBI:30616"/>
    </ligand>
</feature>
<evidence type="ECO:0000256" key="13">
    <source>
        <dbReference type="PIRSR" id="PIRSR039102-1"/>
    </source>
</evidence>
<feature type="binding site" evidence="15">
    <location>
        <position position="327"/>
    </location>
    <ligand>
        <name>Mg(2+)</name>
        <dbReference type="ChEBI" id="CHEBI:18420"/>
        <label>2</label>
    </ligand>
</feature>
<dbReference type="GO" id="GO:0005829">
    <property type="term" value="C:cytosol"/>
    <property type="evidence" value="ECO:0007669"/>
    <property type="project" value="TreeGrafter"/>
</dbReference>
<keyword evidence="7 15" id="KW-0460">Magnesium</keyword>
<evidence type="ECO:0000256" key="10">
    <source>
        <dbReference type="ARBA" id="ARBA00023211"/>
    </source>
</evidence>
<evidence type="ECO:0000256" key="4">
    <source>
        <dbReference type="ARBA" id="ARBA00022723"/>
    </source>
</evidence>
<evidence type="ECO:0000256" key="3">
    <source>
        <dbReference type="ARBA" id="ARBA00022598"/>
    </source>
</evidence>
<evidence type="ECO:0000256" key="16">
    <source>
        <dbReference type="PROSITE-ProRule" id="PRU00409"/>
    </source>
</evidence>
<dbReference type="PIRSF" id="PIRSF039102">
    <property type="entry name" value="Ddl/VanB"/>
    <property type="match status" value="1"/>
</dbReference>
<feature type="binding site" evidence="14">
    <location>
        <position position="140"/>
    </location>
    <ligand>
        <name>ATP</name>
        <dbReference type="ChEBI" id="CHEBI:30616"/>
    </ligand>
</feature>
<feature type="active site" evidence="13">
    <location>
        <position position="192"/>
    </location>
</feature>
<dbReference type="SUPFAM" id="SSF56059">
    <property type="entry name" value="Glutathione synthetase ATP-binding domain-like"/>
    <property type="match status" value="1"/>
</dbReference>
<keyword evidence="19" id="KW-1185">Reference proteome</keyword>
<dbReference type="PANTHER" id="PTHR23132:SF25">
    <property type="entry name" value="D-ALANINE--D-ALANINE LIGASE A"/>
    <property type="match status" value="1"/>
</dbReference>
<dbReference type="EMBL" id="CP047901">
    <property type="protein sequence ID" value="QHO63722.1"/>
    <property type="molecule type" value="Genomic_DNA"/>
</dbReference>
<comment type="cofactor">
    <cofactor evidence="1">
        <name>Mn(2+)</name>
        <dbReference type="ChEBI" id="CHEBI:29035"/>
    </cofactor>
</comment>
<evidence type="ECO:0000259" key="17">
    <source>
        <dbReference type="PROSITE" id="PS50975"/>
    </source>
</evidence>
<accession>A0A857ND21</accession>
<evidence type="ECO:0000256" key="7">
    <source>
        <dbReference type="ARBA" id="ARBA00022842"/>
    </source>
</evidence>
<dbReference type="HAMAP" id="MF_00047">
    <property type="entry name" value="Dala_Dala_lig"/>
    <property type="match status" value="1"/>
</dbReference>
<protein>
    <recommendedName>
        <fullName evidence="12">D-alanine--D-alanine ligase</fullName>
        <ecNumber evidence="12">6.3.2.4</ecNumber>
    </recommendedName>
    <alternativeName>
        <fullName evidence="12">D-Ala-D-Ala ligase</fullName>
    </alternativeName>
    <alternativeName>
        <fullName evidence="12">D-alanylalanine synthetase</fullName>
    </alternativeName>
</protein>
<dbReference type="InterPro" id="IPR013815">
    <property type="entry name" value="ATP_grasp_subdomain_1"/>
</dbReference>
<dbReference type="InterPro" id="IPR016185">
    <property type="entry name" value="PreATP-grasp_dom_sf"/>
</dbReference>
<dbReference type="Pfam" id="PF01820">
    <property type="entry name" value="Dala_Dala_lig_N"/>
    <property type="match status" value="1"/>
</dbReference>
<dbReference type="InterPro" id="IPR000291">
    <property type="entry name" value="D-Ala_lig_Van_CS"/>
</dbReference>
<dbReference type="Proteomes" id="UP000463983">
    <property type="component" value="Chromosome"/>
</dbReference>
<evidence type="ECO:0000256" key="8">
    <source>
        <dbReference type="ARBA" id="ARBA00022960"/>
    </source>
</evidence>
<comment type="cofactor">
    <cofactor evidence="15">
        <name>Mg(2+)</name>
        <dbReference type="ChEBI" id="CHEBI:18420"/>
    </cofactor>
    <cofactor evidence="15">
        <name>Mn(2+)</name>
        <dbReference type="ChEBI" id="CHEBI:29035"/>
    </cofactor>
    <text evidence="15">Binds 2 magnesium or manganese ions per subunit.</text>
</comment>
<keyword evidence="9 12" id="KW-0573">Peptidoglycan synthesis</keyword>
<comment type="catalytic activity">
    <reaction evidence="12">
        <text>2 D-alanine + ATP = D-alanyl-D-alanine + ADP + phosphate + H(+)</text>
        <dbReference type="Rhea" id="RHEA:11224"/>
        <dbReference type="ChEBI" id="CHEBI:15378"/>
        <dbReference type="ChEBI" id="CHEBI:30616"/>
        <dbReference type="ChEBI" id="CHEBI:43474"/>
        <dbReference type="ChEBI" id="CHEBI:57416"/>
        <dbReference type="ChEBI" id="CHEBI:57822"/>
        <dbReference type="ChEBI" id="CHEBI:456216"/>
        <dbReference type="EC" id="6.3.2.4"/>
    </reaction>
</comment>
<dbReference type="GO" id="GO:0008360">
    <property type="term" value="P:regulation of cell shape"/>
    <property type="evidence" value="ECO:0007669"/>
    <property type="project" value="UniProtKB-KW"/>
</dbReference>
<feature type="binding site" evidence="15">
    <location>
        <position position="327"/>
    </location>
    <ligand>
        <name>Mg(2+)</name>
        <dbReference type="ChEBI" id="CHEBI:18420"/>
        <label>1</label>
    </ligand>
</feature>
<comment type="function">
    <text evidence="12">Cell wall formation.</text>
</comment>
<reference evidence="19" key="1">
    <citation type="journal article" date="2020" name="Microorganisms">
        <title>Complete Genome of a Member of a New Bacterial Lineage in the Microgenomates Group Reveals an Unusual Nucleotide Composition Disparity Between Two Strands of DNA and Limited Metabolic Potential.</title>
        <authorList>
            <person name="Kadnikov V.V."/>
            <person name="Mardanov A.V."/>
            <person name="Beletsky A.V."/>
            <person name="Karnachuk O.V."/>
            <person name="Ravin N.V."/>
        </authorList>
    </citation>
    <scope>NUCLEOTIDE SEQUENCE [LARGE SCALE GENOMIC DNA]</scope>
</reference>
<dbReference type="PROSITE" id="PS50975">
    <property type="entry name" value="ATP_GRASP"/>
    <property type="match status" value="1"/>
</dbReference>
<evidence type="ECO:0000256" key="6">
    <source>
        <dbReference type="ARBA" id="ARBA00022840"/>
    </source>
</evidence>
<evidence type="ECO:0000256" key="9">
    <source>
        <dbReference type="ARBA" id="ARBA00022984"/>
    </source>
</evidence>
<dbReference type="GO" id="GO:0009252">
    <property type="term" value="P:peptidoglycan biosynthetic process"/>
    <property type="evidence" value="ECO:0007669"/>
    <property type="project" value="UniProtKB-UniRule"/>
</dbReference>
<dbReference type="PANTHER" id="PTHR23132">
    <property type="entry name" value="D-ALANINE--D-ALANINE LIGASE"/>
    <property type="match status" value="1"/>
</dbReference>
<comment type="similarity">
    <text evidence="2 12">Belongs to the D-alanine--D-alanine ligase family.</text>
</comment>
<dbReference type="KEGG" id="caqa:MICH65_0741"/>
<evidence type="ECO:0000256" key="1">
    <source>
        <dbReference type="ARBA" id="ARBA00001936"/>
    </source>
</evidence>
<keyword evidence="5 14" id="KW-0547">Nucleotide-binding</keyword>
<evidence type="ECO:0000256" key="2">
    <source>
        <dbReference type="ARBA" id="ARBA00010871"/>
    </source>
</evidence>
<dbReference type="GO" id="GO:0008716">
    <property type="term" value="F:D-alanine-D-alanine ligase activity"/>
    <property type="evidence" value="ECO:0007669"/>
    <property type="project" value="UniProtKB-UniRule"/>
</dbReference>
<feature type="binding site" evidence="15">
    <location>
        <position position="315"/>
    </location>
    <ligand>
        <name>Mg(2+)</name>
        <dbReference type="ChEBI" id="CHEBI:18420"/>
        <label>1</label>
    </ligand>
</feature>
<dbReference type="AlphaFoldDB" id="A0A857ND21"/>
<dbReference type="SUPFAM" id="SSF52440">
    <property type="entry name" value="PreATP-grasp domain"/>
    <property type="match status" value="1"/>
</dbReference>
<evidence type="ECO:0000313" key="19">
    <source>
        <dbReference type="Proteomes" id="UP000463983"/>
    </source>
</evidence>
<evidence type="ECO:0000256" key="14">
    <source>
        <dbReference type="PIRSR" id="PIRSR039102-2"/>
    </source>
</evidence>
<sequence>MRNVLVLYGGVSTEHEVSIVTALQVMHALKGAGHKVLPIYVSKSGEWYMGGDKFLEPSFYQNLNNPVKDGKRVVLPPDRELKLLGKGMMGFGGVAEEIGVVFPVFHGKNGEDGTMQGLVELTGLPLVGCGVGASALGMDKYLAKRVAKDLGIEVVEDVLVSEEEWGVNKKGLLSEIDKLGSDVFVKPNSLGSSIGITRAKSKSELVNAIEVALAYDSRVLVEKAVKNMVEVNISIKGNDPYQVSITEQPLTSGEVLSFEDKYIKPGAKKSGKTQGMAAADRLMPARVDKKIIKAVEEMAIRFFRAIGGKGIARVDFMYDGKRLYFNEINTMPGSLAFYLWEKTGVKFDKLVDELVELAVSDWQKKQKKVTTFESNILSGFAKGGVKGGA</sequence>
<dbReference type="EC" id="6.3.2.4" evidence="12"/>
<proteinExistence type="inferred from homology"/>
<dbReference type="InterPro" id="IPR011095">
    <property type="entry name" value="Dala_Dala_lig_C"/>
</dbReference>
<feature type="binding site" evidence="14">
    <location>
        <begin position="222"/>
        <end position="230"/>
    </location>
    <ligand>
        <name>ATP</name>
        <dbReference type="ChEBI" id="CHEBI:30616"/>
    </ligand>
</feature>
<feature type="binding site" evidence="15">
    <location>
        <position position="329"/>
    </location>
    <ligand>
        <name>Mg(2+)</name>
        <dbReference type="ChEBI" id="CHEBI:18420"/>
        <label>2</label>
    </ligand>
</feature>
<evidence type="ECO:0000256" key="11">
    <source>
        <dbReference type="ARBA" id="ARBA00023316"/>
    </source>
</evidence>
<feature type="domain" description="ATP-grasp" evidence="17">
    <location>
        <begin position="144"/>
        <end position="356"/>
    </location>
</feature>
<dbReference type="Gene3D" id="3.30.1490.20">
    <property type="entry name" value="ATP-grasp fold, A domain"/>
    <property type="match status" value="1"/>
</dbReference>
<feature type="active site" evidence="13">
    <location>
        <position position="334"/>
    </location>
</feature>
<feature type="active site" evidence="13">
    <location>
        <position position="14"/>
    </location>
</feature>
<keyword evidence="6 16" id="KW-0067">ATP-binding</keyword>
<dbReference type="GO" id="GO:0071555">
    <property type="term" value="P:cell wall organization"/>
    <property type="evidence" value="ECO:0007669"/>
    <property type="project" value="UniProtKB-KW"/>
</dbReference>
<dbReference type="InterPro" id="IPR011127">
    <property type="entry name" value="Dala_Dala_lig_N"/>
</dbReference>
<comment type="subcellular location">
    <subcellularLocation>
        <location evidence="12">Cytoplasm</location>
    </subcellularLocation>
</comment>
<dbReference type="NCBIfam" id="NF002528">
    <property type="entry name" value="PRK01966.1-4"/>
    <property type="match status" value="1"/>
</dbReference>
<dbReference type="GO" id="GO:0005524">
    <property type="term" value="F:ATP binding"/>
    <property type="evidence" value="ECO:0007669"/>
    <property type="project" value="UniProtKB-UniRule"/>
</dbReference>
<evidence type="ECO:0000256" key="5">
    <source>
        <dbReference type="ARBA" id="ARBA00022741"/>
    </source>
</evidence>
<dbReference type="PROSITE" id="PS00843">
    <property type="entry name" value="DALA_DALA_LIGASE_1"/>
    <property type="match status" value="1"/>
</dbReference>
<keyword evidence="10 15" id="KW-0464">Manganese</keyword>
<feature type="binding site" evidence="14">
    <location>
        <begin position="326"/>
        <end position="327"/>
    </location>
    <ligand>
        <name>ATP</name>
        <dbReference type="ChEBI" id="CHEBI:30616"/>
    </ligand>
</feature>
<feature type="binding site" evidence="14">
    <location>
        <begin position="192"/>
        <end position="193"/>
    </location>
    <ligand>
        <name>ATP</name>
        <dbReference type="ChEBI" id="CHEBI:30616"/>
    </ligand>
</feature>
<evidence type="ECO:0000256" key="12">
    <source>
        <dbReference type="HAMAP-Rule" id="MF_00047"/>
    </source>
</evidence>
<dbReference type="Pfam" id="PF07478">
    <property type="entry name" value="Dala_Dala_lig_C"/>
    <property type="match status" value="1"/>
</dbReference>
<keyword evidence="8 12" id="KW-0133">Cell shape</keyword>
<name>A0A857ND21_9BACT</name>